<sequence length="173" mass="19598">MSPTIPASFHSDGAHPTSSSRPSDLVNADRIAARKSSVAQLNAAARYREKNKSALQAKARERMARRRALVADLPDEERQALRRNARASDARYRRRHASTLASRQTDRRAMRYISKHGCDAWLRRRDGEQPGDEEEEEEEEDTLDRQESASALLRKRQALRRHARAPGDAMPAS</sequence>
<feature type="compositionally biased region" description="Acidic residues" evidence="1">
    <location>
        <begin position="129"/>
        <end position="142"/>
    </location>
</feature>
<gene>
    <name evidence="2" type="ORF">R3P38DRAFT_3170302</name>
</gene>
<keyword evidence="3" id="KW-1185">Reference proteome</keyword>
<feature type="region of interest" description="Disordered" evidence="1">
    <location>
        <begin position="1"/>
        <end position="24"/>
    </location>
</feature>
<dbReference type="AlphaFoldDB" id="A0AAW0DVW7"/>
<dbReference type="EMBL" id="JAWWNJ010000005">
    <property type="protein sequence ID" value="KAK7055628.1"/>
    <property type="molecule type" value="Genomic_DNA"/>
</dbReference>
<feature type="compositionally biased region" description="Basic residues" evidence="1">
    <location>
        <begin position="153"/>
        <end position="164"/>
    </location>
</feature>
<name>A0AAW0DVW7_9AGAR</name>
<evidence type="ECO:0000313" key="3">
    <source>
        <dbReference type="Proteomes" id="UP001362999"/>
    </source>
</evidence>
<feature type="compositionally biased region" description="Basic and acidic residues" evidence="1">
    <location>
        <begin position="76"/>
        <end position="91"/>
    </location>
</feature>
<comment type="caution">
    <text evidence="2">The sequence shown here is derived from an EMBL/GenBank/DDBJ whole genome shotgun (WGS) entry which is preliminary data.</text>
</comment>
<protein>
    <submittedName>
        <fullName evidence="2">Uncharacterized protein</fullName>
    </submittedName>
</protein>
<proteinExistence type="predicted"/>
<reference evidence="2 3" key="1">
    <citation type="journal article" date="2024" name="J Genomics">
        <title>Draft genome sequencing and assembly of Favolaschia claudopus CIRM-BRFM 2984 isolated from oak limbs.</title>
        <authorList>
            <person name="Navarro D."/>
            <person name="Drula E."/>
            <person name="Chaduli D."/>
            <person name="Cazenave R."/>
            <person name="Ahrendt S."/>
            <person name="Wang J."/>
            <person name="Lipzen A."/>
            <person name="Daum C."/>
            <person name="Barry K."/>
            <person name="Grigoriev I.V."/>
            <person name="Favel A."/>
            <person name="Rosso M.N."/>
            <person name="Martin F."/>
        </authorList>
    </citation>
    <scope>NUCLEOTIDE SEQUENCE [LARGE SCALE GENOMIC DNA]</scope>
    <source>
        <strain evidence="2 3">CIRM-BRFM 2984</strain>
    </source>
</reference>
<accession>A0AAW0DVW7</accession>
<feature type="region of interest" description="Disordered" evidence="1">
    <location>
        <begin position="74"/>
        <end position="173"/>
    </location>
</feature>
<evidence type="ECO:0000256" key="1">
    <source>
        <dbReference type="SAM" id="MobiDB-lite"/>
    </source>
</evidence>
<organism evidence="2 3">
    <name type="scientific">Favolaschia claudopus</name>
    <dbReference type="NCBI Taxonomy" id="2862362"/>
    <lineage>
        <taxon>Eukaryota</taxon>
        <taxon>Fungi</taxon>
        <taxon>Dikarya</taxon>
        <taxon>Basidiomycota</taxon>
        <taxon>Agaricomycotina</taxon>
        <taxon>Agaricomycetes</taxon>
        <taxon>Agaricomycetidae</taxon>
        <taxon>Agaricales</taxon>
        <taxon>Marasmiineae</taxon>
        <taxon>Mycenaceae</taxon>
        <taxon>Favolaschia</taxon>
    </lineage>
</organism>
<evidence type="ECO:0000313" key="2">
    <source>
        <dbReference type="EMBL" id="KAK7055628.1"/>
    </source>
</evidence>
<dbReference type="Proteomes" id="UP001362999">
    <property type="component" value="Unassembled WGS sequence"/>
</dbReference>
<feature type="compositionally biased region" description="Basic and acidic residues" evidence="1">
    <location>
        <begin position="116"/>
        <end position="128"/>
    </location>
</feature>